<gene>
    <name evidence="1" type="ORF">AACH10_11675</name>
</gene>
<dbReference type="RefSeq" id="WP_341410593.1">
    <property type="nucleotide sequence ID" value="NZ_JBBUTH010000007.1"/>
</dbReference>
<dbReference type="EMBL" id="JBBUTH010000007">
    <property type="protein sequence ID" value="MEK8050897.1"/>
    <property type="molecule type" value="Genomic_DNA"/>
</dbReference>
<dbReference type="Proteomes" id="UP001365405">
    <property type="component" value="Unassembled WGS sequence"/>
</dbReference>
<keyword evidence="2" id="KW-1185">Reference proteome</keyword>
<accession>A0ABU9CJZ9</accession>
<comment type="caution">
    <text evidence="1">The sequence shown here is derived from an EMBL/GenBank/DDBJ whole genome shotgun (WGS) entry which is preliminary data.</text>
</comment>
<name>A0ABU9CJZ9_9BURK</name>
<reference evidence="1 2" key="1">
    <citation type="submission" date="2024-04" db="EMBL/GenBank/DDBJ databases">
        <title>Novel species of the genus Ideonella isolated from streams.</title>
        <authorList>
            <person name="Lu H."/>
        </authorList>
    </citation>
    <scope>NUCLEOTIDE SEQUENCE [LARGE SCALE GENOMIC DNA]</scope>
    <source>
        <strain evidence="1 2">DXS22W</strain>
    </source>
</reference>
<sequence>MPDAPPCPANATPTLWQLTLADSELAGVDAAADGHITLRLAAAQLRHPHSGAPGHAPGLSLIFGGAQLVGTPAPGRLREARLWLDGRWQAGCPVPGHWAAAQPGQPLRLEVTGAWGDTWQLTARSLTVALPPGGLNWQPWLHC</sequence>
<evidence type="ECO:0000313" key="1">
    <source>
        <dbReference type="EMBL" id="MEK8050897.1"/>
    </source>
</evidence>
<protein>
    <submittedName>
        <fullName evidence="1">Uncharacterized protein</fullName>
    </submittedName>
</protein>
<evidence type="ECO:0000313" key="2">
    <source>
        <dbReference type="Proteomes" id="UP001365405"/>
    </source>
</evidence>
<organism evidence="1 2">
    <name type="scientific">Pseudaquabacterium inlustre</name>
    <dbReference type="NCBI Taxonomy" id="2984192"/>
    <lineage>
        <taxon>Bacteria</taxon>
        <taxon>Pseudomonadati</taxon>
        <taxon>Pseudomonadota</taxon>
        <taxon>Betaproteobacteria</taxon>
        <taxon>Burkholderiales</taxon>
        <taxon>Sphaerotilaceae</taxon>
        <taxon>Pseudaquabacterium</taxon>
    </lineage>
</organism>
<proteinExistence type="predicted"/>